<protein>
    <recommendedName>
        <fullName evidence="5">Pentatricopeptide repeat-containing protein</fullName>
    </recommendedName>
</protein>
<dbReference type="Proteomes" id="UP001141806">
    <property type="component" value="Unassembled WGS sequence"/>
</dbReference>
<sequence length="148" mass="16756">MEKRKQGGIMVLWNVMIGGYMRHGEFEAAWKLFDEMPRKSIVSWNGILTGYAENGFFKEALEIFWEIQMANVHPNYVTLVWHFHFTHKSAHFSTSVNVSMSVTSSLSSAVLNWVSDLPQQLDVTCEAVKLHISSKISATETIGKPYGS</sequence>
<name>A0A9Q0GNR5_9MAGN</name>
<dbReference type="InterPro" id="IPR011990">
    <property type="entry name" value="TPR-like_helical_dom_sf"/>
</dbReference>
<dbReference type="InterPro" id="IPR046960">
    <property type="entry name" value="PPR_At4g14850-like_plant"/>
</dbReference>
<dbReference type="GO" id="GO:0009451">
    <property type="term" value="P:RNA modification"/>
    <property type="evidence" value="ECO:0007669"/>
    <property type="project" value="InterPro"/>
</dbReference>
<comment type="caution">
    <text evidence="3">The sequence shown here is derived from an EMBL/GenBank/DDBJ whole genome shotgun (WGS) entry which is preliminary data.</text>
</comment>
<keyword evidence="1" id="KW-0677">Repeat</keyword>
<evidence type="ECO:0000256" key="1">
    <source>
        <dbReference type="ARBA" id="ARBA00022737"/>
    </source>
</evidence>
<dbReference type="PANTHER" id="PTHR47926">
    <property type="entry name" value="PENTATRICOPEPTIDE REPEAT-CONTAINING PROTEIN"/>
    <property type="match status" value="1"/>
</dbReference>
<dbReference type="InterPro" id="IPR002885">
    <property type="entry name" value="PPR_rpt"/>
</dbReference>
<evidence type="ECO:0000313" key="4">
    <source>
        <dbReference type="Proteomes" id="UP001141806"/>
    </source>
</evidence>
<dbReference type="Gene3D" id="1.25.40.10">
    <property type="entry name" value="Tetratricopeptide repeat domain"/>
    <property type="match status" value="1"/>
</dbReference>
<accession>A0A9Q0GNR5</accession>
<keyword evidence="4" id="KW-1185">Reference proteome</keyword>
<dbReference type="AlphaFoldDB" id="A0A9Q0GNR5"/>
<dbReference type="PROSITE" id="PS51375">
    <property type="entry name" value="PPR"/>
    <property type="match status" value="1"/>
</dbReference>
<dbReference type="GO" id="GO:0003723">
    <property type="term" value="F:RNA binding"/>
    <property type="evidence" value="ECO:0007669"/>
    <property type="project" value="InterPro"/>
</dbReference>
<evidence type="ECO:0008006" key="5">
    <source>
        <dbReference type="Google" id="ProtNLM"/>
    </source>
</evidence>
<evidence type="ECO:0000256" key="2">
    <source>
        <dbReference type="PROSITE-ProRule" id="PRU00708"/>
    </source>
</evidence>
<gene>
    <name evidence="3" type="ORF">NE237_027546</name>
</gene>
<evidence type="ECO:0000313" key="3">
    <source>
        <dbReference type="EMBL" id="KAJ4950714.1"/>
    </source>
</evidence>
<dbReference type="Pfam" id="PF13041">
    <property type="entry name" value="PPR_2"/>
    <property type="match status" value="1"/>
</dbReference>
<dbReference type="Pfam" id="PF01535">
    <property type="entry name" value="PPR"/>
    <property type="match status" value="1"/>
</dbReference>
<feature type="repeat" description="PPR" evidence="2">
    <location>
        <begin position="9"/>
        <end position="43"/>
    </location>
</feature>
<proteinExistence type="predicted"/>
<organism evidence="3 4">
    <name type="scientific">Protea cynaroides</name>
    <dbReference type="NCBI Taxonomy" id="273540"/>
    <lineage>
        <taxon>Eukaryota</taxon>
        <taxon>Viridiplantae</taxon>
        <taxon>Streptophyta</taxon>
        <taxon>Embryophyta</taxon>
        <taxon>Tracheophyta</taxon>
        <taxon>Spermatophyta</taxon>
        <taxon>Magnoliopsida</taxon>
        <taxon>Proteales</taxon>
        <taxon>Proteaceae</taxon>
        <taxon>Protea</taxon>
    </lineage>
</organism>
<dbReference type="EMBL" id="JAMYWD010000012">
    <property type="protein sequence ID" value="KAJ4950714.1"/>
    <property type="molecule type" value="Genomic_DNA"/>
</dbReference>
<reference evidence="3" key="1">
    <citation type="journal article" date="2023" name="Plant J.">
        <title>The genome of the king protea, Protea cynaroides.</title>
        <authorList>
            <person name="Chang J."/>
            <person name="Duong T.A."/>
            <person name="Schoeman C."/>
            <person name="Ma X."/>
            <person name="Roodt D."/>
            <person name="Barker N."/>
            <person name="Li Z."/>
            <person name="Van de Peer Y."/>
            <person name="Mizrachi E."/>
        </authorList>
    </citation>
    <scope>NUCLEOTIDE SEQUENCE</scope>
    <source>
        <tissue evidence="3">Young leaves</tissue>
    </source>
</reference>
<dbReference type="NCBIfam" id="TIGR00756">
    <property type="entry name" value="PPR"/>
    <property type="match status" value="2"/>
</dbReference>
<dbReference type="OrthoDB" id="1937829at2759"/>